<organism evidence="3">
    <name type="scientific">Calcidiscus leptoporus</name>
    <dbReference type="NCBI Taxonomy" id="127549"/>
    <lineage>
        <taxon>Eukaryota</taxon>
        <taxon>Haptista</taxon>
        <taxon>Haptophyta</taxon>
        <taxon>Prymnesiophyceae</taxon>
        <taxon>Coccolithales</taxon>
        <taxon>Calcidiscaceae</taxon>
        <taxon>Calcidiscus</taxon>
    </lineage>
</organism>
<feature type="chain" id="PRO_5036192317" evidence="1">
    <location>
        <begin position="22"/>
        <end position="208"/>
    </location>
</feature>
<dbReference type="EMBL" id="HBER01050776">
    <property type="protein sequence ID" value="CAD8550088.1"/>
    <property type="molecule type" value="Transcribed_RNA"/>
</dbReference>
<evidence type="ECO:0000313" key="2">
    <source>
        <dbReference type="EMBL" id="CAD8550088.1"/>
    </source>
</evidence>
<accession>A0A6U5MUD6</accession>
<sequence>MHLTAVAVVHACVAALQPGSAMQALTPRGLTAPRRCVASMQMGDDALMASLRARLSSERQDAAELPVLGIEDLGADSMGPRDVVQHMMRAFVLDASKGCEVCMGFSPKGGAQEDSLGQVQPGAFADPASLHSFFGGHDRYRTMLSISEWKCMGGPDMSDLSRRAAQKLLIRREGANWEDFFCNLQLIDTEVVGKRWLITSVYKQGTAN</sequence>
<evidence type="ECO:0000313" key="3">
    <source>
        <dbReference type="EMBL" id="CAD8550089.1"/>
    </source>
</evidence>
<evidence type="ECO:0000256" key="1">
    <source>
        <dbReference type="SAM" id="SignalP"/>
    </source>
</evidence>
<proteinExistence type="predicted"/>
<name>A0A6U5MUD6_9EUKA</name>
<keyword evidence="1" id="KW-0732">Signal</keyword>
<dbReference type="EMBL" id="HBER01050777">
    <property type="protein sequence ID" value="CAD8550089.1"/>
    <property type="molecule type" value="Transcribed_RNA"/>
</dbReference>
<gene>
    <name evidence="2" type="ORF">CLEP1334_LOCUS25378</name>
    <name evidence="3" type="ORF">CLEP1334_LOCUS25379</name>
</gene>
<protein>
    <submittedName>
        <fullName evidence="3">Uncharacterized protein</fullName>
    </submittedName>
</protein>
<feature type="signal peptide" evidence="1">
    <location>
        <begin position="1"/>
        <end position="21"/>
    </location>
</feature>
<reference evidence="3" key="1">
    <citation type="submission" date="2021-01" db="EMBL/GenBank/DDBJ databases">
        <authorList>
            <person name="Corre E."/>
            <person name="Pelletier E."/>
            <person name="Niang G."/>
            <person name="Scheremetjew M."/>
            <person name="Finn R."/>
            <person name="Kale V."/>
            <person name="Holt S."/>
            <person name="Cochrane G."/>
            <person name="Meng A."/>
            <person name="Brown T."/>
            <person name="Cohen L."/>
        </authorList>
    </citation>
    <scope>NUCLEOTIDE SEQUENCE</scope>
    <source>
        <strain evidence="3">RCC1130</strain>
    </source>
</reference>
<dbReference type="AlphaFoldDB" id="A0A6U5MUD6"/>